<accession>A0A0K8RJR1</accession>
<name>A0A0K8RJR1_IXORI</name>
<reference evidence="2" key="1">
    <citation type="submission" date="2012-12" db="EMBL/GenBank/DDBJ databases">
        <title>Identification and characterization of a phenylalanine ammonia-lyase gene family in Isatis indigotica Fort.</title>
        <authorList>
            <person name="Liu Q."/>
            <person name="Chen J."/>
            <person name="Zhou X."/>
            <person name="Di P."/>
            <person name="Xiao Y."/>
            <person name="Xuan H."/>
            <person name="Zhang L."/>
            <person name="Chen W."/>
        </authorList>
    </citation>
    <scope>NUCLEOTIDE SEQUENCE</scope>
    <source>
        <tissue evidence="2">Salivary gland</tissue>
    </source>
</reference>
<organism evidence="2">
    <name type="scientific">Ixodes ricinus</name>
    <name type="common">Common tick</name>
    <name type="synonym">Acarus ricinus</name>
    <dbReference type="NCBI Taxonomy" id="34613"/>
    <lineage>
        <taxon>Eukaryota</taxon>
        <taxon>Metazoa</taxon>
        <taxon>Ecdysozoa</taxon>
        <taxon>Arthropoda</taxon>
        <taxon>Chelicerata</taxon>
        <taxon>Arachnida</taxon>
        <taxon>Acari</taxon>
        <taxon>Parasitiformes</taxon>
        <taxon>Ixodida</taxon>
        <taxon>Ixodoidea</taxon>
        <taxon>Ixodidae</taxon>
        <taxon>Ixodinae</taxon>
        <taxon>Ixodes</taxon>
    </lineage>
</organism>
<evidence type="ECO:0000313" key="2">
    <source>
        <dbReference type="EMBL" id="JAA70779.1"/>
    </source>
</evidence>
<proteinExistence type="evidence at transcript level"/>
<protein>
    <submittedName>
        <fullName evidence="2">Uncharacterized protein</fullName>
    </submittedName>
</protein>
<evidence type="ECO:0000256" key="1">
    <source>
        <dbReference type="SAM" id="MobiDB-lite"/>
    </source>
</evidence>
<feature type="compositionally biased region" description="Polar residues" evidence="1">
    <location>
        <begin position="58"/>
        <end position="87"/>
    </location>
</feature>
<feature type="region of interest" description="Disordered" evidence="1">
    <location>
        <begin position="42"/>
        <end position="87"/>
    </location>
</feature>
<sequence length="131" mass="14758">MSAFTPRKRKQNSLNCDDLLSDIPSKKLTLDFTENIFSSPNKQHICQSSDKNEEKLPYSQQGHAISSLLQTSKKTRLPSANQGSPFKSSVSAVSFYNKNKCYLNPLERKMIKESRSICLKTSNEAKSLHST</sequence>
<dbReference type="AlphaFoldDB" id="A0A0K8RJR1"/>
<dbReference type="EMBL" id="GADI01003029">
    <property type="protein sequence ID" value="JAA70779.1"/>
    <property type="molecule type" value="mRNA"/>
</dbReference>